<feature type="transmembrane region" description="Helical" evidence="6">
    <location>
        <begin position="46"/>
        <end position="69"/>
    </location>
</feature>
<keyword evidence="5 6" id="KW-0472">Membrane</keyword>
<evidence type="ECO:0000256" key="4">
    <source>
        <dbReference type="ARBA" id="ARBA00022989"/>
    </source>
</evidence>
<dbReference type="Proteomes" id="UP000281431">
    <property type="component" value="Unassembled WGS sequence"/>
</dbReference>
<organism evidence="7 8">
    <name type="scientific">Natrarchaeobius chitinivorans</name>
    <dbReference type="NCBI Taxonomy" id="1679083"/>
    <lineage>
        <taxon>Archaea</taxon>
        <taxon>Methanobacteriati</taxon>
        <taxon>Methanobacteriota</taxon>
        <taxon>Stenosarchaea group</taxon>
        <taxon>Halobacteria</taxon>
        <taxon>Halobacteriales</taxon>
        <taxon>Natrialbaceae</taxon>
        <taxon>Natrarchaeobius</taxon>
    </lineage>
</organism>
<comment type="similarity">
    <text evidence="2">Belongs to the autoinducer-2 exporter (AI-2E) (TC 2.A.86) family.</text>
</comment>
<gene>
    <name evidence="7" type="ORF">EA472_16930</name>
</gene>
<dbReference type="GO" id="GO:0016020">
    <property type="term" value="C:membrane"/>
    <property type="evidence" value="ECO:0007669"/>
    <property type="project" value="UniProtKB-SubCell"/>
</dbReference>
<keyword evidence="8" id="KW-1185">Reference proteome</keyword>
<evidence type="ECO:0000313" key="8">
    <source>
        <dbReference type="Proteomes" id="UP000281431"/>
    </source>
</evidence>
<evidence type="ECO:0000256" key="3">
    <source>
        <dbReference type="ARBA" id="ARBA00022692"/>
    </source>
</evidence>
<evidence type="ECO:0000256" key="6">
    <source>
        <dbReference type="SAM" id="Phobius"/>
    </source>
</evidence>
<reference evidence="7 8" key="1">
    <citation type="submission" date="2018-10" db="EMBL/GenBank/DDBJ databases">
        <title>Natrarchaeobius chitinivorans gen. nov., sp. nov., and Natrarchaeobius haloalkaliphilus sp. nov., alkaliphilic, chitin-utilizing haloarchaea from hypersaline alkaline lakes.</title>
        <authorList>
            <person name="Sorokin D.Y."/>
            <person name="Elcheninov A.G."/>
            <person name="Kostrikina N.A."/>
            <person name="Bale N.J."/>
            <person name="Sinninghe Damste J.S."/>
            <person name="Khijniak T.V."/>
            <person name="Kublanov I.V."/>
            <person name="Toshchakov S.V."/>
        </authorList>
    </citation>
    <scope>NUCLEOTIDE SEQUENCE [LARGE SCALE GENOMIC DNA]</scope>
    <source>
        <strain evidence="7 8">AArcht7</strain>
    </source>
</reference>
<comment type="subcellular location">
    <subcellularLocation>
        <location evidence="1">Membrane</location>
        <topology evidence="1">Multi-pass membrane protein</topology>
    </subcellularLocation>
</comment>
<proteinExistence type="inferred from homology"/>
<name>A0A3N6M536_NATCH</name>
<dbReference type="EMBL" id="REFZ01000013">
    <property type="protein sequence ID" value="RQG98673.1"/>
    <property type="molecule type" value="Genomic_DNA"/>
</dbReference>
<evidence type="ECO:0000256" key="5">
    <source>
        <dbReference type="ARBA" id="ARBA00023136"/>
    </source>
</evidence>
<dbReference type="InterPro" id="IPR002549">
    <property type="entry name" value="AI-2E-like"/>
</dbReference>
<keyword evidence="4 6" id="KW-1133">Transmembrane helix</keyword>
<evidence type="ECO:0000313" key="7">
    <source>
        <dbReference type="EMBL" id="RQG98673.1"/>
    </source>
</evidence>
<dbReference type="AlphaFoldDB" id="A0A3N6M536"/>
<keyword evidence="3 6" id="KW-0812">Transmembrane</keyword>
<feature type="transmembrane region" description="Helical" evidence="6">
    <location>
        <begin position="6"/>
        <end position="34"/>
    </location>
</feature>
<comment type="caution">
    <text evidence="7">The sequence shown here is derived from an EMBL/GenBank/DDBJ whole genome shotgun (WGS) entry which is preliminary data.</text>
</comment>
<dbReference type="Pfam" id="PF01594">
    <property type="entry name" value="AI-2E_transport"/>
    <property type="match status" value="1"/>
</dbReference>
<accession>A0A3N6M536</accession>
<evidence type="ECO:0000256" key="2">
    <source>
        <dbReference type="ARBA" id="ARBA00009773"/>
    </source>
</evidence>
<evidence type="ECO:0000256" key="1">
    <source>
        <dbReference type="ARBA" id="ARBA00004141"/>
    </source>
</evidence>
<feature type="transmembrane region" description="Helical" evidence="6">
    <location>
        <begin position="89"/>
        <end position="109"/>
    </location>
</feature>
<sequence>MALVQAILLGIAVALAGIPAVVLIAVATFLAALLPLIGVVAVWLPLSVYLVVAGRPIAAALMVIYGLAISISDNYLRAYLMGHTGGSNVATVIVGIFGGIAVFGGSRIVHRSRHIEGARITLETGLR</sequence>
<protein>
    <submittedName>
        <fullName evidence="7">AI-2E family transporter</fullName>
    </submittedName>
</protein>